<dbReference type="InterPro" id="IPR003439">
    <property type="entry name" value="ABC_transporter-like_ATP-bd"/>
</dbReference>
<protein>
    <submittedName>
        <fullName evidence="1">ABC-type multidrug transport system, ATPase component</fullName>
    </submittedName>
</protein>
<accession>A0A0F6TBP4</accession>
<name>A0A0F6TBP4_9CORY</name>
<proteinExistence type="predicted"/>
<dbReference type="STRING" id="161896.UL81_11185"/>
<dbReference type="Pfam" id="PF00005">
    <property type="entry name" value="ABC_tran"/>
    <property type="match status" value="1"/>
</dbReference>
<dbReference type="GO" id="GO:0016887">
    <property type="term" value="F:ATP hydrolysis activity"/>
    <property type="evidence" value="ECO:0007669"/>
    <property type="project" value="InterPro"/>
</dbReference>
<sequence length="278" mass="30881">MIHAQNLEMLRTPALSFTLNDGLVHGLVGPNGIGKTTLLRMIAGQHDSTGLEVYGEQPFDNSQVMDRTILMGIDNPLPEGWNMKKLFQLGKSRWKTWNDQRADELIERFGLPMTNYSGLSRGQKSAAGIIMAVASGCELMLLDEPYLGLDHQRRQVFFDVLREERGRTIVISTHHLAEVSDYLDTVLQLGENPMFHTVDDLLDAVVEIAGTEDKLTLFLRDLSLPVLHRDSSALGDKALVDARSTDITELFERVNAAGLRTANVGLEQAVEALGGEWR</sequence>
<dbReference type="EMBL" id="CP011311">
    <property type="protein sequence ID" value="AKE40166.1"/>
    <property type="molecule type" value="Genomic_DNA"/>
</dbReference>
<gene>
    <name evidence="1" type="ORF">UL81_11185</name>
</gene>
<dbReference type="PROSITE" id="PS50893">
    <property type="entry name" value="ABC_TRANSPORTER_2"/>
    <property type="match status" value="1"/>
</dbReference>
<evidence type="ECO:0000313" key="2">
    <source>
        <dbReference type="Proteomes" id="UP000033566"/>
    </source>
</evidence>
<dbReference type="SMART" id="SM00382">
    <property type="entry name" value="AAA"/>
    <property type="match status" value="1"/>
</dbReference>
<evidence type="ECO:0000313" key="1">
    <source>
        <dbReference type="EMBL" id="AKE40166.1"/>
    </source>
</evidence>
<dbReference type="PANTHER" id="PTHR43158:SF5">
    <property type="entry name" value="ABC TRANSPORTER, ATP-BINDING PROTEIN"/>
    <property type="match status" value="1"/>
</dbReference>
<reference evidence="1 2" key="1">
    <citation type="journal article" date="2015" name="Genome Announc.">
        <title>Complete Genome Sequence of Corynebacterium camporealensis DSM 44610, Isolated from the Milk of a Manchega Sheep with Subclinical Mastitis.</title>
        <authorList>
            <person name="Ruckert C."/>
            <person name="Albersmeier A."/>
            <person name="Winkler A."/>
            <person name="Tauch A."/>
        </authorList>
    </citation>
    <scope>NUCLEOTIDE SEQUENCE [LARGE SCALE GENOMIC DNA]</scope>
    <source>
        <strain evidence="1 2">DSM 44610</strain>
    </source>
</reference>
<dbReference type="AlphaFoldDB" id="A0A0F6TBP4"/>
<dbReference type="SUPFAM" id="SSF52540">
    <property type="entry name" value="P-loop containing nucleoside triphosphate hydrolases"/>
    <property type="match status" value="1"/>
</dbReference>
<dbReference type="GO" id="GO:0005524">
    <property type="term" value="F:ATP binding"/>
    <property type="evidence" value="ECO:0007669"/>
    <property type="project" value="InterPro"/>
</dbReference>
<dbReference type="KEGG" id="ccj:UL81_11185"/>
<dbReference type="InterPro" id="IPR003593">
    <property type="entry name" value="AAA+_ATPase"/>
</dbReference>
<dbReference type="Proteomes" id="UP000033566">
    <property type="component" value="Chromosome"/>
</dbReference>
<organism evidence="1 2">
    <name type="scientific">Corynebacterium camporealensis</name>
    <dbReference type="NCBI Taxonomy" id="161896"/>
    <lineage>
        <taxon>Bacteria</taxon>
        <taxon>Bacillati</taxon>
        <taxon>Actinomycetota</taxon>
        <taxon>Actinomycetes</taxon>
        <taxon>Mycobacteriales</taxon>
        <taxon>Corynebacteriaceae</taxon>
        <taxon>Corynebacterium</taxon>
    </lineage>
</organism>
<dbReference type="InterPro" id="IPR027417">
    <property type="entry name" value="P-loop_NTPase"/>
</dbReference>
<dbReference type="PATRIC" id="fig|161896.4.peg.2181"/>
<dbReference type="RefSeq" id="WP_236684477.1">
    <property type="nucleotide sequence ID" value="NZ_CP011311.1"/>
</dbReference>
<dbReference type="HOGENOM" id="CLU_000604_1_2_11"/>
<keyword evidence="2" id="KW-1185">Reference proteome</keyword>
<dbReference type="Gene3D" id="3.40.50.300">
    <property type="entry name" value="P-loop containing nucleotide triphosphate hydrolases"/>
    <property type="match status" value="1"/>
</dbReference>
<dbReference type="PANTHER" id="PTHR43158">
    <property type="entry name" value="SKFA PEPTIDE EXPORT ATP-BINDING PROTEIN SKFE"/>
    <property type="match status" value="1"/>
</dbReference>